<dbReference type="Proteomes" id="UP000326678">
    <property type="component" value="Chromosome Gxm2"/>
</dbReference>
<dbReference type="RefSeq" id="WP_194198954.1">
    <property type="nucleotide sequence ID" value="NZ_CP045227.1"/>
</dbReference>
<dbReference type="PANTHER" id="PTHR43642">
    <property type="entry name" value="HYBRID SIGNAL TRANSDUCTION HISTIDINE KINASE G"/>
    <property type="match status" value="1"/>
</dbReference>
<evidence type="ECO:0000313" key="1">
    <source>
        <dbReference type="EMBL" id="QFS50058.1"/>
    </source>
</evidence>
<evidence type="ECO:0000313" key="2">
    <source>
        <dbReference type="Proteomes" id="UP000326678"/>
    </source>
</evidence>
<keyword evidence="1" id="KW-0808">Transferase</keyword>
<protein>
    <submittedName>
        <fullName evidence="1">Histidine kinase</fullName>
    </submittedName>
</protein>
<dbReference type="KEGG" id="nsh:GXM_07552"/>
<reference evidence="1 2" key="1">
    <citation type="submission" date="2019-10" db="EMBL/GenBank/DDBJ databases">
        <title>Genomic and transcriptomic insights into the perfect genentic adaptation of a filamentous nitrogen-fixing cyanobacterium to rice fields.</title>
        <authorList>
            <person name="Chen Z."/>
        </authorList>
    </citation>
    <scope>NUCLEOTIDE SEQUENCE [LARGE SCALE GENOMIC DNA]</scope>
    <source>
        <strain evidence="1">CCNUC1</strain>
    </source>
</reference>
<dbReference type="PANTHER" id="PTHR43642:SF1">
    <property type="entry name" value="HYBRID SIGNAL TRANSDUCTION HISTIDINE KINASE G"/>
    <property type="match status" value="1"/>
</dbReference>
<dbReference type="InterPro" id="IPR053159">
    <property type="entry name" value="Hybrid_Histidine_Kinase"/>
</dbReference>
<keyword evidence="2" id="KW-1185">Reference proteome</keyword>
<gene>
    <name evidence="1" type="ORF">GXM_07552</name>
</gene>
<dbReference type="AlphaFoldDB" id="A0A5P8WB95"/>
<name>A0A5P8WB95_9NOSO</name>
<organism evidence="1 2">
    <name type="scientific">Nostoc sphaeroides CCNUC1</name>
    <dbReference type="NCBI Taxonomy" id="2653204"/>
    <lineage>
        <taxon>Bacteria</taxon>
        <taxon>Bacillati</taxon>
        <taxon>Cyanobacteriota</taxon>
        <taxon>Cyanophyceae</taxon>
        <taxon>Nostocales</taxon>
        <taxon>Nostocaceae</taxon>
        <taxon>Nostoc</taxon>
    </lineage>
</organism>
<accession>A0A5P8WB95</accession>
<proteinExistence type="predicted"/>
<sequence length="350" mass="39080">MPESTQGVLKLAACIGNQLDLETLAIVSQSSEIVTAANLWKALQEGLILPTSDVYKFFQHSEQDSDSQPFNSHLQVPTYKFLHDRVQQAASSLIPEDQKQLTHLTIGQLLLQNTELTRQEERIFEIVNQLNCGISLITLPAQRREYAQLNLKAGRKAKESIAYVATLHYLNYGMQFLTANSWDVNADLMHSLHEEAAEVALLNSDFLQMESLIEVVLQRTTSILQQVKVYEIKLQAYQIQNQQREAIISGREMLEKLGVMLPESVTPLEMQQQVENTLTSVGSVAIADLVNLPQMQDANALAALRIMTKLVPSIHQAAPQLFPSIACEQVNLSLKYGNSPFSPPLDTSKI</sequence>
<dbReference type="GO" id="GO:0016301">
    <property type="term" value="F:kinase activity"/>
    <property type="evidence" value="ECO:0007669"/>
    <property type="project" value="UniProtKB-KW"/>
</dbReference>
<keyword evidence="1" id="KW-0418">Kinase</keyword>
<dbReference type="EMBL" id="CP045227">
    <property type="protein sequence ID" value="QFS50058.1"/>
    <property type="molecule type" value="Genomic_DNA"/>
</dbReference>